<dbReference type="InterPro" id="IPR009057">
    <property type="entry name" value="Homeodomain-like_sf"/>
</dbReference>
<dbReference type="SUPFAM" id="SSF46689">
    <property type="entry name" value="Homeodomain-like"/>
    <property type="match status" value="1"/>
</dbReference>
<dbReference type="InterPro" id="IPR001647">
    <property type="entry name" value="HTH_TetR"/>
</dbReference>
<evidence type="ECO:0000259" key="3">
    <source>
        <dbReference type="PROSITE" id="PS50977"/>
    </source>
</evidence>
<feature type="domain" description="HTH tetR-type" evidence="3">
    <location>
        <begin position="55"/>
        <end position="115"/>
    </location>
</feature>
<dbReference type="Gene3D" id="1.10.357.10">
    <property type="entry name" value="Tetracycline Repressor, domain 2"/>
    <property type="match status" value="1"/>
</dbReference>
<reference evidence="4" key="1">
    <citation type="journal article" date="2022" name="ISME J.">
        <title>Identification of active gaseous-alkane degraders at natural gas seeps.</title>
        <authorList>
            <person name="Farhan Ul Haque M."/>
            <person name="Hernandez M."/>
            <person name="Crombie A.T."/>
            <person name="Murrell J.C."/>
        </authorList>
    </citation>
    <scope>NUCLEOTIDE SEQUENCE</scope>
    <source>
        <strain evidence="4">ANDR5</strain>
    </source>
</reference>
<dbReference type="PANTHER" id="PTHR30055">
    <property type="entry name" value="HTH-TYPE TRANSCRIPTIONAL REGULATOR RUTR"/>
    <property type="match status" value="1"/>
</dbReference>
<evidence type="ECO:0000313" key="4">
    <source>
        <dbReference type="EMBL" id="MCI4675804.1"/>
    </source>
</evidence>
<dbReference type="Proteomes" id="UP001139068">
    <property type="component" value="Unassembled WGS sequence"/>
</dbReference>
<keyword evidence="1 2" id="KW-0238">DNA-binding</keyword>
<dbReference type="InterPro" id="IPR050109">
    <property type="entry name" value="HTH-type_TetR-like_transc_reg"/>
</dbReference>
<dbReference type="Pfam" id="PF00440">
    <property type="entry name" value="TetR_N"/>
    <property type="match status" value="1"/>
</dbReference>
<evidence type="ECO:0000313" key="5">
    <source>
        <dbReference type="Proteomes" id="UP001139068"/>
    </source>
</evidence>
<comment type="caution">
    <text evidence="4">The sequence shown here is derived from an EMBL/GenBank/DDBJ whole genome shotgun (WGS) entry which is preliminary data.</text>
</comment>
<proteinExistence type="predicted"/>
<gene>
    <name evidence="4" type="ORF">K9U37_13315</name>
</gene>
<evidence type="ECO:0000256" key="1">
    <source>
        <dbReference type="ARBA" id="ARBA00023125"/>
    </source>
</evidence>
<dbReference type="EMBL" id="JAIVFL010000001">
    <property type="protein sequence ID" value="MCI4675804.1"/>
    <property type="molecule type" value="Genomic_DNA"/>
</dbReference>
<dbReference type="RefSeq" id="WP_243072077.1">
    <property type="nucleotide sequence ID" value="NZ_JAIVFL010000001.1"/>
</dbReference>
<protein>
    <submittedName>
        <fullName evidence="4">TetR/AcrR family transcriptional regulator</fullName>
    </submittedName>
</protein>
<keyword evidence="5" id="KW-1185">Reference proteome</keyword>
<dbReference type="PROSITE" id="PS50977">
    <property type="entry name" value="HTH_TETR_2"/>
    <property type="match status" value="1"/>
</dbReference>
<sequence>MIGLLASGPANRTGSYNATLYVDMLHTARLNRRRRYSMGSSPVLQLLLSDNSSGDVVDTRILDAALEQFALVGIRRTSADDIARRAGVNRTTLYRRMGNKDDIVRSAIIHEIRRLLAQIEAEIGSIQDVSERIVEGMVVTVTLLRDHRVFRQSLAVDRGETLAQITLGAGEGLRVGAAFVAEQIRRGRTDLGLPAGDDVDTLAAILVRLVHSLVVIPDGPPDLTSPEQLRTFARTMILPLITGR</sequence>
<name>A0ABS9YZQ1_9MYCO</name>
<accession>A0ABS9YZQ1</accession>
<feature type="DNA-binding region" description="H-T-H motif" evidence="2">
    <location>
        <begin position="78"/>
        <end position="97"/>
    </location>
</feature>
<dbReference type="PRINTS" id="PR00455">
    <property type="entry name" value="HTHTETR"/>
</dbReference>
<organism evidence="4 5">
    <name type="scientific">Candidatus Mycolicibacterium alkanivorans</name>
    <dbReference type="NCBI Taxonomy" id="2954114"/>
    <lineage>
        <taxon>Bacteria</taxon>
        <taxon>Bacillati</taxon>
        <taxon>Actinomycetota</taxon>
        <taxon>Actinomycetes</taxon>
        <taxon>Mycobacteriales</taxon>
        <taxon>Mycobacteriaceae</taxon>
        <taxon>Mycolicibacterium</taxon>
    </lineage>
</organism>
<evidence type="ECO:0000256" key="2">
    <source>
        <dbReference type="PROSITE-ProRule" id="PRU00335"/>
    </source>
</evidence>
<dbReference type="PANTHER" id="PTHR30055:SF153">
    <property type="entry name" value="HTH-TYPE TRANSCRIPTIONAL REPRESSOR RV3405C"/>
    <property type="match status" value="1"/>
</dbReference>